<dbReference type="EMBL" id="BONZ01000013">
    <property type="protein sequence ID" value="GIH13159.1"/>
    <property type="molecule type" value="Genomic_DNA"/>
</dbReference>
<name>A0A8J3QNC9_9ACTN</name>
<evidence type="ECO:0000313" key="2">
    <source>
        <dbReference type="Proteomes" id="UP000642748"/>
    </source>
</evidence>
<dbReference type="AlphaFoldDB" id="A0A8J3QNC9"/>
<dbReference type="InterPro" id="IPR025447">
    <property type="entry name" value="DUF4192"/>
</dbReference>
<gene>
    <name evidence="1" type="ORF">Raf01_13310</name>
</gene>
<dbReference type="Pfam" id="PF13830">
    <property type="entry name" value="DUF4192"/>
    <property type="match status" value="1"/>
</dbReference>
<evidence type="ECO:0000313" key="1">
    <source>
        <dbReference type="EMBL" id="GIH13159.1"/>
    </source>
</evidence>
<keyword evidence="2" id="KW-1185">Reference proteome</keyword>
<comment type="caution">
    <text evidence="1">The sequence shown here is derived from an EMBL/GenBank/DDBJ whole genome shotgun (WGS) entry which is preliminary data.</text>
</comment>
<proteinExistence type="predicted"/>
<accession>A0A8J3QNC9</accession>
<sequence length="328" mass="34560">MASPLTLRSTADILSMVPYLLGFHPSDSVVLLGLRRGRMVFQVRGDLLGAADLAGYYAAVVTRQQVTDVIIVGYGPAAEVTPGVLAIDRALAAVQVNVLDVLRVTDGRYWSYVCDSLDCCPPEGTPFDPVTGPVAAAAVVAGHVALPSRAAVQRRLAPIGGLTRADMSRATAGADRRLVELVESSVDPCDALRGAGVAAVDAAIERQRSGGPLDNDELAWLTVVLVYLPVRDHAWDAVDGDLGVHVGLWTEVLRRAETELSVAPATLLAFAAWRAGDGVIASMALERALTVDPDYSLARLLAEVVAGGLPPQAWEATRGVQPMRSGRV</sequence>
<organism evidence="1 2">
    <name type="scientific">Rugosimonospora africana</name>
    <dbReference type="NCBI Taxonomy" id="556532"/>
    <lineage>
        <taxon>Bacteria</taxon>
        <taxon>Bacillati</taxon>
        <taxon>Actinomycetota</taxon>
        <taxon>Actinomycetes</taxon>
        <taxon>Micromonosporales</taxon>
        <taxon>Micromonosporaceae</taxon>
        <taxon>Rugosimonospora</taxon>
    </lineage>
</organism>
<dbReference type="Proteomes" id="UP000642748">
    <property type="component" value="Unassembled WGS sequence"/>
</dbReference>
<reference evidence="1" key="1">
    <citation type="submission" date="2021-01" db="EMBL/GenBank/DDBJ databases">
        <title>Whole genome shotgun sequence of Rugosimonospora africana NBRC 104875.</title>
        <authorList>
            <person name="Komaki H."/>
            <person name="Tamura T."/>
        </authorList>
    </citation>
    <scope>NUCLEOTIDE SEQUENCE</scope>
    <source>
        <strain evidence="1">NBRC 104875</strain>
    </source>
</reference>
<protein>
    <recommendedName>
        <fullName evidence="3">DUF4192 domain-containing protein</fullName>
    </recommendedName>
</protein>
<evidence type="ECO:0008006" key="3">
    <source>
        <dbReference type="Google" id="ProtNLM"/>
    </source>
</evidence>
<dbReference type="RefSeq" id="WP_203916839.1">
    <property type="nucleotide sequence ID" value="NZ_BONZ01000013.1"/>
</dbReference>